<dbReference type="EMBL" id="CYZV01000010">
    <property type="protein sequence ID" value="CUN98381.1"/>
    <property type="molecule type" value="Genomic_DNA"/>
</dbReference>
<evidence type="ECO:0000256" key="1">
    <source>
        <dbReference type="SAM" id="MobiDB-lite"/>
    </source>
</evidence>
<reference evidence="3 4" key="1">
    <citation type="submission" date="2015-09" db="EMBL/GenBank/DDBJ databases">
        <authorList>
            <consortium name="Pathogen Informatics"/>
        </authorList>
    </citation>
    <scope>NUCLEOTIDE SEQUENCE [LARGE SCALE GENOMIC DNA]</scope>
    <source>
        <strain evidence="3 4">2789STDY5834855</strain>
    </source>
</reference>
<accession>A0A174BBI9</accession>
<evidence type="ECO:0000313" key="4">
    <source>
        <dbReference type="Proteomes" id="UP000095558"/>
    </source>
</evidence>
<name>A0A174BBI9_9CLOT</name>
<proteinExistence type="predicted"/>
<gene>
    <name evidence="3" type="ORF">ERS852470_01163</name>
</gene>
<dbReference type="OrthoDB" id="1650483at2"/>
<evidence type="ECO:0000313" key="3">
    <source>
        <dbReference type="EMBL" id="CUN98381.1"/>
    </source>
</evidence>
<keyword evidence="2" id="KW-0812">Transmembrane</keyword>
<feature type="transmembrane region" description="Helical" evidence="2">
    <location>
        <begin position="34"/>
        <end position="51"/>
    </location>
</feature>
<dbReference type="AlphaFoldDB" id="A0A174BBI9"/>
<dbReference type="RefSeq" id="WP_052330661.1">
    <property type="nucleotide sequence ID" value="NZ_CYYT01000016.1"/>
</dbReference>
<sequence>MKKFSEIKEDFTDWIIGATKEDFLNVVIIYSKRLGLIALGFVLALIVNVIFSTPVEGTEEYKTLNSLYESSKEYGESLNEKVTELKKSIKDLEEENSLLTKKVEEAAPWFEMKEEERKAEEERIAQEKAQKEAEEKAKKEAEEKAAAEKKAQEEAAAKEAEAHKYETGLTWEDIAREGKIGTLGQFEGKIIQVMNGNGYTQYRVAINGNYDTIMLVEIDDSIKTETLLENDYIYFKGSSAGNMTYTTVLGAEMTIPAFIVDEVTR</sequence>
<protein>
    <submittedName>
        <fullName evidence="3">Predicted membrane protein</fullName>
    </submittedName>
</protein>
<keyword evidence="2" id="KW-0472">Membrane</keyword>
<dbReference type="GeneID" id="83013564"/>
<feature type="region of interest" description="Disordered" evidence="1">
    <location>
        <begin position="125"/>
        <end position="162"/>
    </location>
</feature>
<keyword evidence="2" id="KW-1133">Transmembrane helix</keyword>
<organism evidence="3 4">
    <name type="scientific">Clostridium disporicum</name>
    <dbReference type="NCBI Taxonomy" id="84024"/>
    <lineage>
        <taxon>Bacteria</taxon>
        <taxon>Bacillati</taxon>
        <taxon>Bacillota</taxon>
        <taxon>Clostridia</taxon>
        <taxon>Eubacteriales</taxon>
        <taxon>Clostridiaceae</taxon>
        <taxon>Clostridium</taxon>
    </lineage>
</organism>
<dbReference type="Proteomes" id="UP000095558">
    <property type="component" value="Unassembled WGS sequence"/>
</dbReference>
<evidence type="ECO:0000256" key="2">
    <source>
        <dbReference type="SAM" id="Phobius"/>
    </source>
</evidence>